<dbReference type="InterPro" id="IPR011128">
    <property type="entry name" value="G3P_DH_NAD-dep_N"/>
</dbReference>
<dbReference type="GO" id="GO:0005975">
    <property type="term" value="P:carbohydrate metabolic process"/>
    <property type="evidence" value="ECO:0007669"/>
    <property type="project" value="InterPro"/>
</dbReference>
<gene>
    <name evidence="6" type="ORF">METZ01_LOCUS95251</name>
</gene>
<dbReference type="InterPro" id="IPR006168">
    <property type="entry name" value="G3P_DH_NAD-dep"/>
</dbReference>
<evidence type="ECO:0000256" key="1">
    <source>
        <dbReference type="ARBA" id="ARBA00011009"/>
    </source>
</evidence>
<keyword evidence="3" id="KW-0520">NAD</keyword>
<feature type="domain" description="Glycerol-3-phosphate dehydrogenase NAD-dependent N-terminal" evidence="4">
    <location>
        <begin position="1"/>
        <end position="150"/>
    </location>
</feature>
<dbReference type="AlphaFoldDB" id="A0A381VS02"/>
<dbReference type="FunFam" id="1.10.1040.10:FF:000001">
    <property type="entry name" value="Glycerol-3-phosphate dehydrogenase [NAD(P)+]"/>
    <property type="match status" value="1"/>
</dbReference>
<dbReference type="NCBIfam" id="NF000942">
    <property type="entry name" value="PRK00094.1-4"/>
    <property type="match status" value="1"/>
</dbReference>
<feature type="domain" description="Glycerol-3-phosphate dehydrogenase NAD-dependent C-terminal" evidence="5">
    <location>
        <begin position="174"/>
        <end position="297"/>
    </location>
</feature>
<dbReference type="Pfam" id="PF01210">
    <property type="entry name" value="NAD_Gly3P_dh_N"/>
    <property type="match status" value="1"/>
</dbReference>
<evidence type="ECO:0000313" key="6">
    <source>
        <dbReference type="EMBL" id="SVA42397.1"/>
    </source>
</evidence>
<dbReference type="HAMAP" id="MF_00394">
    <property type="entry name" value="NAD_Glyc3P_dehydrog"/>
    <property type="match status" value="1"/>
</dbReference>
<evidence type="ECO:0008006" key="7">
    <source>
        <dbReference type="Google" id="ProtNLM"/>
    </source>
</evidence>
<dbReference type="SUPFAM" id="SSF48179">
    <property type="entry name" value="6-phosphogluconate dehydrogenase C-terminal domain-like"/>
    <property type="match status" value="1"/>
</dbReference>
<dbReference type="PANTHER" id="PTHR11728">
    <property type="entry name" value="GLYCEROL-3-PHOSPHATE DEHYDROGENASE"/>
    <property type="match status" value="1"/>
</dbReference>
<dbReference type="PANTHER" id="PTHR11728:SF1">
    <property type="entry name" value="GLYCEROL-3-PHOSPHATE DEHYDROGENASE [NAD(+)] 2, CHLOROPLASTIC"/>
    <property type="match status" value="1"/>
</dbReference>
<dbReference type="EMBL" id="UINC01009454">
    <property type="protein sequence ID" value="SVA42397.1"/>
    <property type="molecule type" value="Genomic_DNA"/>
</dbReference>
<dbReference type="InterPro" id="IPR008927">
    <property type="entry name" value="6-PGluconate_DH-like_C_sf"/>
</dbReference>
<organism evidence="6">
    <name type="scientific">marine metagenome</name>
    <dbReference type="NCBI Taxonomy" id="408172"/>
    <lineage>
        <taxon>unclassified sequences</taxon>
        <taxon>metagenomes</taxon>
        <taxon>ecological metagenomes</taxon>
    </lineage>
</organism>
<evidence type="ECO:0000256" key="2">
    <source>
        <dbReference type="ARBA" id="ARBA00023002"/>
    </source>
</evidence>
<dbReference type="FunFam" id="3.40.50.720:FF:000019">
    <property type="entry name" value="Glycerol-3-phosphate dehydrogenase [NAD(P)+]"/>
    <property type="match status" value="1"/>
</dbReference>
<dbReference type="InterPro" id="IPR013328">
    <property type="entry name" value="6PGD_dom2"/>
</dbReference>
<comment type="similarity">
    <text evidence="1">Belongs to the NAD-dependent glycerol-3-phosphate dehydrogenase family.</text>
</comment>
<evidence type="ECO:0000259" key="4">
    <source>
        <dbReference type="Pfam" id="PF01210"/>
    </source>
</evidence>
<accession>A0A381VS02</accession>
<sequence length="298" mass="32029">VLGCGAWGGTIAHYLDQLGHSVTAWSKFPEEINQLHSSRKHPFISDLVFPDSIRFTSDVYKSITDARIIIIAIPSHSVRDLLKEVNGLISDAVIVVNLSKGIENNTLMTMSQVITDEGKIKPKNIVTLYGPSHAEEVALRMPTTLVAAGSSVDSAVFVQDNFSSDTLRVYTTSDILGVELGGSVKNVIAIAAGIIDGIGFGDNTKAALITRGISEITRLGEKMGANPDTFSGLSGVGDLIVTCLSKHSRNRYVGEEIGKGRTLEKILDGMEMIAEGVKTTESVYQLQKKHNISMPIST</sequence>
<dbReference type="PROSITE" id="PS00957">
    <property type="entry name" value="NAD_G3PDH"/>
    <property type="match status" value="1"/>
</dbReference>
<reference evidence="6" key="1">
    <citation type="submission" date="2018-05" db="EMBL/GenBank/DDBJ databases">
        <authorList>
            <person name="Lanie J.A."/>
            <person name="Ng W.-L."/>
            <person name="Kazmierczak K.M."/>
            <person name="Andrzejewski T.M."/>
            <person name="Davidsen T.M."/>
            <person name="Wayne K.J."/>
            <person name="Tettelin H."/>
            <person name="Glass J.I."/>
            <person name="Rusch D."/>
            <person name="Podicherti R."/>
            <person name="Tsui H.-C.T."/>
            <person name="Winkler M.E."/>
        </authorList>
    </citation>
    <scope>NUCLEOTIDE SEQUENCE</scope>
</reference>
<dbReference type="GO" id="GO:0051287">
    <property type="term" value="F:NAD binding"/>
    <property type="evidence" value="ECO:0007669"/>
    <property type="project" value="InterPro"/>
</dbReference>
<protein>
    <recommendedName>
        <fullName evidence="7">Glycerol-3-phosphate dehydrogenase NAD-dependent N-terminal domain-containing protein</fullName>
    </recommendedName>
</protein>
<dbReference type="Gene3D" id="3.40.50.720">
    <property type="entry name" value="NAD(P)-binding Rossmann-like Domain"/>
    <property type="match status" value="1"/>
</dbReference>
<evidence type="ECO:0000259" key="5">
    <source>
        <dbReference type="Pfam" id="PF07479"/>
    </source>
</evidence>
<dbReference type="InterPro" id="IPR006109">
    <property type="entry name" value="G3P_DH_NAD-dep_C"/>
</dbReference>
<dbReference type="PRINTS" id="PR00077">
    <property type="entry name" value="GPDHDRGNASE"/>
</dbReference>
<dbReference type="PIRSF" id="PIRSF000114">
    <property type="entry name" value="Glycerol-3-P_dh"/>
    <property type="match status" value="1"/>
</dbReference>
<dbReference type="Gene3D" id="1.10.1040.10">
    <property type="entry name" value="N-(1-d-carboxylethyl)-l-norvaline Dehydrogenase, domain 2"/>
    <property type="match status" value="1"/>
</dbReference>
<dbReference type="SUPFAM" id="SSF51735">
    <property type="entry name" value="NAD(P)-binding Rossmann-fold domains"/>
    <property type="match status" value="1"/>
</dbReference>
<evidence type="ECO:0000256" key="3">
    <source>
        <dbReference type="ARBA" id="ARBA00023027"/>
    </source>
</evidence>
<dbReference type="InterPro" id="IPR036291">
    <property type="entry name" value="NAD(P)-bd_dom_sf"/>
</dbReference>
<name>A0A381VS02_9ZZZZ</name>
<feature type="non-terminal residue" evidence="6">
    <location>
        <position position="1"/>
    </location>
</feature>
<dbReference type="Pfam" id="PF07479">
    <property type="entry name" value="NAD_Gly3P_dh_C"/>
    <property type="match status" value="1"/>
</dbReference>
<dbReference type="NCBIfam" id="NF000940">
    <property type="entry name" value="PRK00094.1-2"/>
    <property type="match status" value="1"/>
</dbReference>
<feature type="non-terminal residue" evidence="6">
    <location>
        <position position="298"/>
    </location>
</feature>
<keyword evidence="2" id="KW-0560">Oxidoreductase</keyword>
<proteinExistence type="inferred from homology"/>
<dbReference type="GO" id="GO:0005829">
    <property type="term" value="C:cytosol"/>
    <property type="evidence" value="ECO:0007669"/>
    <property type="project" value="TreeGrafter"/>
</dbReference>
<dbReference type="GO" id="GO:0047952">
    <property type="term" value="F:glycerol-3-phosphate dehydrogenase [NAD(P)+] activity"/>
    <property type="evidence" value="ECO:0007669"/>
    <property type="project" value="TreeGrafter"/>
</dbReference>
<dbReference type="GO" id="GO:0046168">
    <property type="term" value="P:glycerol-3-phosphate catabolic process"/>
    <property type="evidence" value="ECO:0007669"/>
    <property type="project" value="InterPro"/>
</dbReference>